<evidence type="ECO:0000313" key="2">
    <source>
        <dbReference type="Proteomes" id="UP000193922"/>
    </source>
</evidence>
<organism evidence="1 2">
    <name type="scientific">Linderina pennispora</name>
    <dbReference type="NCBI Taxonomy" id="61395"/>
    <lineage>
        <taxon>Eukaryota</taxon>
        <taxon>Fungi</taxon>
        <taxon>Fungi incertae sedis</taxon>
        <taxon>Zoopagomycota</taxon>
        <taxon>Kickxellomycotina</taxon>
        <taxon>Kickxellomycetes</taxon>
        <taxon>Kickxellales</taxon>
        <taxon>Kickxellaceae</taxon>
        <taxon>Linderina</taxon>
    </lineage>
</organism>
<accession>A0A1Y1WGE2</accession>
<dbReference type="RefSeq" id="XP_040745720.1">
    <property type="nucleotide sequence ID" value="XM_040883109.1"/>
</dbReference>
<gene>
    <name evidence="1" type="ORF">DL89DRAFT_111435</name>
</gene>
<name>A0A1Y1WGE2_9FUNG</name>
<proteinExistence type="predicted"/>
<keyword evidence="2" id="KW-1185">Reference proteome</keyword>
<reference evidence="1 2" key="1">
    <citation type="submission" date="2016-07" db="EMBL/GenBank/DDBJ databases">
        <title>Pervasive Adenine N6-methylation of Active Genes in Fungi.</title>
        <authorList>
            <consortium name="DOE Joint Genome Institute"/>
            <person name="Mondo S.J."/>
            <person name="Dannebaum R.O."/>
            <person name="Kuo R.C."/>
            <person name="Labutti K."/>
            <person name="Haridas S."/>
            <person name="Kuo A."/>
            <person name="Salamov A."/>
            <person name="Ahrendt S.R."/>
            <person name="Lipzen A."/>
            <person name="Sullivan W."/>
            <person name="Andreopoulos W.B."/>
            <person name="Clum A."/>
            <person name="Lindquist E."/>
            <person name="Daum C."/>
            <person name="Ramamoorthy G.K."/>
            <person name="Gryganskyi A."/>
            <person name="Culley D."/>
            <person name="Magnuson J.K."/>
            <person name="James T.Y."/>
            <person name="O'Malley M.A."/>
            <person name="Stajich J.E."/>
            <person name="Spatafora J.W."/>
            <person name="Visel A."/>
            <person name="Grigoriev I.V."/>
        </authorList>
    </citation>
    <scope>NUCLEOTIDE SEQUENCE [LARGE SCALE GENOMIC DNA]</scope>
    <source>
        <strain evidence="1 2">ATCC 12442</strain>
    </source>
</reference>
<evidence type="ECO:0000313" key="1">
    <source>
        <dbReference type="EMBL" id="ORX72296.1"/>
    </source>
</evidence>
<sequence length="174" mass="19589">MLLDSEQATLELGQTLAIIYSSTFIPCLCRPSSLAHSGGCSDWPLMARAEDAGRRLLCTISYVIPTASRWVSWRRTFSPAWLWPMYVPAQQYHTQLDPQVVSRADSVPGRAHVCIANSAWLGWSFTQPAYFSCAKRDSRFNMTIYGESHLACSREDNLCGRVLLLSEWPPEKSL</sequence>
<dbReference type="AlphaFoldDB" id="A0A1Y1WGE2"/>
<comment type="caution">
    <text evidence="1">The sequence shown here is derived from an EMBL/GenBank/DDBJ whole genome shotgun (WGS) entry which is preliminary data.</text>
</comment>
<dbReference type="Proteomes" id="UP000193922">
    <property type="component" value="Unassembled WGS sequence"/>
</dbReference>
<dbReference type="GeneID" id="63799757"/>
<protein>
    <submittedName>
        <fullName evidence="1">Uncharacterized protein</fullName>
    </submittedName>
</protein>
<dbReference type="EMBL" id="MCFD01000003">
    <property type="protein sequence ID" value="ORX72296.1"/>
    <property type="molecule type" value="Genomic_DNA"/>
</dbReference>